<evidence type="ECO:0000313" key="6">
    <source>
        <dbReference type="Proteomes" id="UP000095192"/>
    </source>
</evidence>
<reference evidence="5 6" key="1">
    <citation type="journal article" date="2016" name="BMC Genomics">
        <title>Comparative genomics reveals Cyclospora cayetanensis possesses coccidia-like metabolism and invasion components but unique surface antigens.</title>
        <authorList>
            <person name="Liu S."/>
            <person name="Wang L."/>
            <person name="Zheng H."/>
            <person name="Xu Z."/>
            <person name="Roellig D.M."/>
            <person name="Li N."/>
            <person name="Frace M.A."/>
            <person name="Tang K."/>
            <person name="Arrowood M.J."/>
            <person name="Moss D.M."/>
            <person name="Zhang L."/>
            <person name="Feng Y."/>
            <person name="Xiao L."/>
        </authorList>
    </citation>
    <scope>NUCLEOTIDE SEQUENCE [LARGE SCALE GENOMIC DNA]</scope>
    <source>
        <strain evidence="5 6">CHN_HEN01</strain>
    </source>
</reference>
<keyword evidence="6" id="KW-1185">Reference proteome</keyword>
<dbReference type="PANTHER" id="PTHR22812">
    <property type="entry name" value="CHROMOBOX PROTEIN"/>
    <property type="match status" value="1"/>
</dbReference>
<dbReference type="InterPro" id="IPR051219">
    <property type="entry name" value="Heterochromatin_chromo-domain"/>
</dbReference>
<dbReference type="VEuPathDB" id="ToxoDB:LOC34619332"/>
<dbReference type="Gene3D" id="2.40.50.40">
    <property type="match status" value="1"/>
</dbReference>
<sequence length="435" mass="46688">MKGGKKKEKCPVKTEEYEVDDIVAHKKERGLDYFKVRWKGFDESDDTWEVEVGIGCSTFELSVAVHVHAASEAFALLSCSFVVVLNCREVALLQQLIQLETSEAAIVTRAAEQATGPNISERSNLAHAPMFHLKMHELKKETEHKLAEKDAEAAAQAHARKRRKHTSLESDPSRPCDVEGQEEDAEVEYRIYATGTKVPKNHLPDELALGDRLSILRFKRSAMSASSALDAQNEEEGADITVTYSIDGTDTYTIPFNAARRYCCQRLLSYLIRRTTFRSPRGSQEPGMEGSVSARSGSSNGGSPQQHSVCTAGERGSVQDCLSEPMEGSGEKQQQGDCKQTDSATYGDTATAPQAGGEAASSAPVSGVAVGLAAAATADASKCTKNSGRLSEGNNKGGLYLQHSKQRVKESSLPATGGACAAAGLPTTPTQNAAW</sequence>
<dbReference type="InParanoid" id="A0A1D3D426"/>
<feature type="compositionally biased region" description="Basic and acidic residues" evidence="3">
    <location>
        <begin position="166"/>
        <end position="177"/>
    </location>
</feature>
<feature type="compositionally biased region" description="Polar residues" evidence="3">
    <location>
        <begin position="293"/>
        <end position="309"/>
    </location>
</feature>
<evidence type="ECO:0000256" key="2">
    <source>
        <dbReference type="ARBA" id="ARBA00023242"/>
    </source>
</evidence>
<organism evidence="5 6">
    <name type="scientific">Cyclospora cayetanensis</name>
    <dbReference type="NCBI Taxonomy" id="88456"/>
    <lineage>
        <taxon>Eukaryota</taxon>
        <taxon>Sar</taxon>
        <taxon>Alveolata</taxon>
        <taxon>Apicomplexa</taxon>
        <taxon>Conoidasida</taxon>
        <taxon>Coccidia</taxon>
        <taxon>Eucoccidiorida</taxon>
        <taxon>Eimeriorina</taxon>
        <taxon>Eimeriidae</taxon>
        <taxon>Cyclospora</taxon>
    </lineage>
</organism>
<dbReference type="Proteomes" id="UP000095192">
    <property type="component" value="Unassembled WGS sequence"/>
</dbReference>
<dbReference type="Pfam" id="PF00385">
    <property type="entry name" value="Chromo"/>
    <property type="match status" value="1"/>
</dbReference>
<gene>
    <name evidence="5" type="ORF">cyc_02488</name>
</gene>
<feature type="compositionally biased region" description="Basic and acidic residues" evidence="3">
    <location>
        <begin position="142"/>
        <end position="152"/>
    </location>
</feature>
<dbReference type="InterPro" id="IPR000953">
    <property type="entry name" value="Chromo/chromo_shadow_dom"/>
</dbReference>
<name>A0A1D3D426_9EIME</name>
<dbReference type="AlphaFoldDB" id="A0A1D3D426"/>
<evidence type="ECO:0000256" key="1">
    <source>
        <dbReference type="ARBA" id="ARBA00004123"/>
    </source>
</evidence>
<dbReference type="GO" id="GO:0005634">
    <property type="term" value="C:nucleus"/>
    <property type="evidence" value="ECO:0007669"/>
    <property type="project" value="UniProtKB-SubCell"/>
</dbReference>
<dbReference type="CDD" id="cd00024">
    <property type="entry name" value="CD_CSD"/>
    <property type="match status" value="1"/>
</dbReference>
<evidence type="ECO:0000313" key="5">
    <source>
        <dbReference type="EMBL" id="OEH78171.1"/>
    </source>
</evidence>
<evidence type="ECO:0000256" key="3">
    <source>
        <dbReference type="SAM" id="MobiDB-lite"/>
    </source>
</evidence>
<proteinExistence type="predicted"/>
<comment type="subcellular location">
    <subcellularLocation>
        <location evidence="1">Nucleus</location>
    </subcellularLocation>
</comment>
<evidence type="ECO:0000259" key="4">
    <source>
        <dbReference type="PROSITE" id="PS50013"/>
    </source>
</evidence>
<dbReference type="InterPro" id="IPR016197">
    <property type="entry name" value="Chromo-like_dom_sf"/>
</dbReference>
<feature type="region of interest" description="Disordered" evidence="3">
    <location>
        <begin position="406"/>
        <end position="435"/>
    </location>
</feature>
<dbReference type="PROSITE" id="PS50013">
    <property type="entry name" value="CHROMO_2"/>
    <property type="match status" value="1"/>
</dbReference>
<dbReference type="VEuPathDB" id="ToxoDB:cyc_02488"/>
<feature type="compositionally biased region" description="Polar residues" evidence="3">
    <location>
        <begin position="331"/>
        <end position="352"/>
    </location>
</feature>
<dbReference type="SMART" id="SM00298">
    <property type="entry name" value="CHROMO"/>
    <property type="match status" value="1"/>
</dbReference>
<dbReference type="SUPFAM" id="SSF54160">
    <property type="entry name" value="Chromo domain-like"/>
    <property type="match status" value="1"/>
</dbReference>
<feature type="region of interest" description="Disordered" evidence="3">
    <location>
        <begin position="142"/>
        <end position="182"/>
    </location>
</feature>
<accession>A0A1D3D426</accession>
<comment type="caution">
    <text evidence="5">The sequence shown here is derived from an EMBL/GenBank/DDBJ whole genome shotgun (WGS) entry which is preliminary data.</text>
</comment>
<feature type="region of interest" description="Disordered" evidence="3">
    <location>
        <begin position="278"/>
        <end position="361"/>
    </location>
</feature>
<feature type="domain" description="Chromo" evidence="4">
    <location>
        <begin position="17"/>
        <end position="56"/>
    </location>
</feature>
<dbReference type="EMBL" id="JROU02000840">
    <property type="protein sequence ID" value="OEH78171.1"/>
    <property type="molecule type" value="Genomic_DNA"/>
</dbReference>
<protein>
    <recommendedName>
        <fullName evidence="4">Chromo domain-containing protein</fullName>
    </recommendedName>
</protein>
<keyword evidence="2" id="KW-0539">Nucleus</keyword>
<dbReference type="InterPro" id="IPR023780">
    <property type="entry name" value="Chromo_domain"/>
</dbReference>